<dbReference type="CDD" id="cd15572">
    <property type="entry name" value="PHD_BRPF"/>
    <property type="match status" value="1"/>
</dbReference>
<feature type="compositionally biased region" description="Basic residues" evidence="13">
    <location>
        <begin position="426"/>
        <end position="438"/>
    </location>
</feature>
<dbReference type="SUPFAM" id="SSF63748">
    <property type="entry name" value="Tudor/PWWP/MBT"/>
    <property type="match status" value="1"/>
</dbReference>
<dbReference type="PANTHER" id="PTHR13793:SF17">
    <property type="entry name" value="BROMODOMAIN-CONTAINING PROTEIN 1"/>
    <property type="match status" value="1"/>
</dbReference>
<evidence type="ECO:0000256" key="4">
    <source>
        <dbReference type="ARBA" id="ARBA00022737"/>
    </source>
</evidence>
<dbReference type="InterPro" id="IPR019542">
    <property type="entry name" value="Enhancer_polycomb-like_N"/>
</dbReference>
<name>A0A669EHA1_ORENI</name>
<dbReference type="GO" id="GO:0008270">
    <property type="term" value="F:zinc ion binding"/>
    <property type="evidence" value="ECO:0007669"/>
    <property type="project" value="UniProtKB-KW"/>
</dbReference>
<feature type="compositionally biased region" description="Acidic residues" evidence="13">
    <location>
        <begin position="823"/>
        <end position="836"/>
    </location>
</feature>
<dbReference type="FunFam" id="3.30.40.10:FF:000007">
    <property type="entry name" value="Bromodomain containing 1, isoform CRA_b"/>
    <property type="match status" value="1"/>
</dbReference>
<keyword evidence="6" id="KW-0862">Zinc</keyword>
<dbReference type="CDD" id="cd05512">
    <property type="entry name" value="Bromo_brd1_like"/>
    <property type="match status" value="1"/>
</dbReference>
<dbReference type="PANTHER" id="PTHR13793">
    <property type="entry name" value="PHD FINGER PROTEINS"/>
    <property type="match status" value="1"/>
</dbReference>
<dbReference type="InterPro" id="IPR036427">
    <property type="entry name" value="Bromodomain-like_sf"/>
</dbReference>
<dbReference type="InterPro" id="IPR001487">
    <property type="entry name" value="Bromodomain"/>
</dbReference>
<dbReference type="InterPro" id="IPR013083">
    <property type="entry name" value="Znf_RING/FYVE/PHD"/>
</dbReference>
<dbReference type="SMART" id="SM00293">
    <property type="entry name" value="PWWP"/>
    <property type="match status" value="1"/>
</dbReference>
<dbReference type="Pfam" id="PF00855">
    <property type="entry name" value="PWWP"/>
    <property type="match status" value="1"/>
</dbReference>
<dbReference type="Pfam" id="PF10513">
    <property type="entry name" value="EPL1"/>
    <property type="match status" value="1"/>
</dbReference>
<reference evidence="18" key="3">
    <citation type="submission" date="2025-09" db="UniProtKB">
        <authorList>
            <consortium name="Ensembl"/>
        </authorList>
    </citation>
    <scope>IDENTIFICATION</scope>
</reference>
<dbReference type="Pfam" id="PF13832">
    <property type="entry name" value="zf-HC5HC2H_2"/>
    <property type="match status" value="1"/>
</dbReference>
<evidence type="ECO:0000256" key="8">
    <source>
        <dbReference type="ARBA" id="ARBA00023117"/>
    </source>
</evidence>
<keyword evidence="19" id="KW-1185">Reference proteome</keyword>
<dbReference type="InterPro" id="IPR001965">
    <property type="entry name" value="Znf_PHD"/>
</dbReference>
<keyword evidence="9" id="KW-0539">Nucleus</keyword>
<dbReference type="InterPro" id="IPR019786">
    <property type="entry name" value="Zinc_finger_PHD-type_CS"/>
</dbReference>
<dbReference type="PROSITE" id="PS50014">
    <property type="entry name" value="BROMODOMAIN_2"/>
    <property type="match status" value="1"/>
</dbReference>
<evidence type="ECO:0000256" key="6">
    <source>
        <dbReference type="ARBA" id="ARBA00022833"/>
    </source>
</evidence>
<dbReference type="Proteomes" id="UP000005207">
    <property type="component" value="Linkage group LG17"/>
</dbReference>
<dbReference type="InterPro" id="IPR019787">
    <property type="entry name" value="Znf_PHD-finger"/>
</dbReference>
<keyword evidence="4" id="KW-0677">Repeat</keyword>
<dbReference type="InterPro" id="IPR018359">
    <property type="entry name" value="Bromodomain_CS"/>
</dbReference>
<evidence type="ECO:0000256" key="10">
    <source>
        <dbReference type="PROSITE-ProRule" id="PRU00035"/>
    </source>
</evidence>
<feature type="domain" description="Bromo" evidence="14">
    <location>
        <begin position="585"/>
        <end position="655"/>
    </location>
</feature>
<dbReference type="SUPFAM" id="SSF57903">
    <property type="entry name" value="FYVE/PHD zinc finger"/>
    <property type="match status" value="1"/>
</dbReference>
<reference evidence="18" key="2">
    <citation type="submission" date="2025-08" db="UniProtKB">
        <authorList>
            <consortium name="Ensembl"/>
        </authorList>
    </citation>
    <scope>IDENTIFICATION</scope>
</reference>
<dbReference type="PROSITE" id="PS51805">
    <property type="entry name" value="EPHD"/>
    <property type="match status" value="1"/>
</dbReference>
<evidence type="ECO:0000256" key="12">
    <source>
        <dbReference type="SAM" id="Coils"/>
    </source>
</evidence>
<gene>
    <name evidence="18" type="primary">BRD1</name>
    <name evidence="18" type="synonym">brd1a</name>
</gene>
<dbReference type="GO" id="GO:0005634">
    <property type="term" value="C:nucleus"/>
    <property type="evidence" value="ECO:0007669"/>
    <property type="project" value="UniProtKB-SubCell"/>
</dbReference>
<evidence type="ECO:0000256" key="11">
    <source>
        <dbReference type="PROSITE-ProRule" id="PRU00146"/>
    </source>
</evidence>
<keyword evidence="5 11" id="KW-0863">Zinc-finger</keyword>
<evidence type="ECO:0000256" key="5">
    <source>
        <dbReference type="ARBA" id="ARBA00022771"/>
    </source>
</evidence>
<dbReference type="PRINTS" id="PR00503">
    <property type="entry name" value="BROMODOMAIN"/>
</dbReference>
<evidence type="ECO:0000256" key="3">
    <source>
        <dbReference type="ARBA" id="ARBA00022723"/>
    </source>
</evidence>
<dbReference type="InterPro" id="IPR050701">
    <property type="entry name" value="Histone_Mod_Regulator"/>
</dbReference>
<comment type="subcellular location">
    <subcellularLocation>
        <location evidence="1">Nucleus</location>
    </subcellularLocation>
</comment>
<evidence type="ECO:0000256" key="7">
    <source>
        <dbReference type="ARBA" id="ARBA00022990"/>
    </source>
</evidence>
<feature type="domain" description="PHD-type" evidence="17">
    <location>
        <begin position="274"/>
        <end position="396"/>
    </location>
</feature>
<sequence length="1041" mass="118319">MKKKARQHRVAVQRPPSPIKPSPNKQILTYAQAQRMVEFELDGRIHRLSIYDKLDVISDDDPMVQEIMECTSNKENAEKSKQQVLLRSVRLKNKEKKNAALAIAGHVEGGGHHAGSHASPKLPEPKFRTVEYNLPAVPKRPSAFYKYIDKTEEELDEETEYDMDEEDYAWLDLVNEKRRSEGVSQVSHNVFEFLIDRFEKELYLESLDKGSERQAPIDDDAVCCICMDGECHNSNAILFCDMCNVAVHQECYGVPYIPEGQWHCRHCLQLPTQPAECILCPNKGGAVKKTDDDRWGHVVCALWVPEVGFSNTTFIEPIDGISHIPPARWKLTCYLCKEKGVGACIQCHKANCYTAFHVSCAQKAGLFMKMEPIKEVTETGEPTFSVKKTAYCGAHTPNGCVRRPLAIYDDSKLRNGLCKKGDKGKGQSKGKQKQKSKSKKPEPEVESEAVPPATVPTFPAHRLQTILNQVSIQKKKVFVELVLSYWRLKRQSRNGLPLIRRLQTRLQSQKNVQPRQNEEESRALKEQLKEWHRLRHDLERARLLLELIRKREKLKREEIKLQETLLEMQLTPFSILLRALLDQLQAKDQARIFTQPVDVTEVPDYLDHIKHPMDFSTMRKRIDAQGYNNFDQFEDDFNLIIENCMKYNSKDTYFYRAAVRLRDQGGSLLRKARRDAEKIGFDTESGMHFADAPEVKAPPSFSWEDVDRLLVPANREQLPLDKQLQQLLEKFDLTCAMKSSPSRSKRLKLLKKTINDVRNEMSLKRVLPSHHHCSSSSSPTASALFSTAPSLAELVTSFLSVVIPRLETLLHGKKRKHSGSRDAEEEGGEEEREESGESPVKRLDTGENTILSLPKCGKGKPALVRRNTVDDKSELIACIETGNFAKAARIAAEVGNSNIWMPASAATVALEPLKLVWAKCSGYPSYPALIIDPHMPRVGCQHNGVSIPMPPLDVLRIGEQMQYKAEEKLYLVLFFDNKRSWQWLPRSKMVPLGIDKTIDKIKMMEGRTSSIRKAVQIAFSRAMNHLSIVQDEPVSDLSDVD</sequence>
<dbReference type="Gene3D" id="3.30.40.10">
    <property type="entry name" value="Zinc/RING finger domain, C3HC4 (zinc finger)"/>
    <property type="match status" value="2"/>
</dbReference>
<accession>A0A669EHA1</accession>
<evidence type="ECO:0000256" key="1">
    <source>
        <dbReference type="ARBA" id="ARBA00004123"/>
    </source>
</evidence>
<dbReference type="GeneTree" id="ENSGT00940000157236"/>
<evidence type="ECO:0000259" key="15">
    <source>
        <dbReference type="PROSITE" id="PS50016"/>
    </source>
</evidence>
<dbReference type="InterPro" id="IPR000313">
    <property type="entry name" value="PWWP_dom"/>
</dbReference>
<dbReference type="Ensembl" id="ENSONIT00000061053.1">
    <property type="protein sequence ID" value="ENSONIP00000070476.1"/>
    <property type="gene ID" value="ENSONIG00000009798.2"/>
</dbReference>
<feature type="domain" description="PHD-type" evidence="15">
    <location>
        <begin position="220"/>
        <end position="270"/>
    </location>
</feature>
<reference evidence="19" key="1">
    <citation type="submission" date="2012-01" db="EMBL/GenBank/DDBJ databases">
        <title>The Genome Sequence of Oreochromis niloticus (Nile Tilapia).</title>
        <authorList>
            <consortium name="Broad Institute Genome Assembly Team"/>
            <consortium name="Broad Institute Sequencing Platform"/>
            <person name="Di Palma F."/>
            <person name="Johnson J."/>
            <person name="Lander E.S."/>
            <person name="Lindblad-Toh K."/>
        </authorList>
    </citation>
    <scope>NUCLEOTIDE SEQUENCE [LARGE SCALE GENOMIC DNA]</scope>
</reference>
<feature type="region of interest" description="Disordered" evidence="13">
    <location>
        <begin position="418"/>
        <end position="456"/>
    </location>
</feature>
<dbReference type="SMART" id="SM00249">
    <property type="entry name" value="PHD"/>
    <property type="match status" value="2"/>
</dbReference>
<dbReference type="PROSITE" id="PS50812">
    <property type="entry name" value="PWWP"/>
    <property type="match status" value="1"/>
</dbReference>
<dbReference type="PROSITE" id="PS01359">
    <property type="entry name" value="ZF_PHD_1"/>
    <property type="match status" value="1"/>
</dbReference>
<dbReference type="CDD" id="cd20157">
    <property type="entry name" value="PWWP_BRPF2"/>
    <property type="match status" value="1"/>
</dbReference>
<proteinExistence type="predicted"/>
<dbReference type="SMART" id="SM00297">
    <property type="entry name" value="BROMO"/>
    <property type="match status" value="1"/>
</dbReference>
<keyword evidence="7" id="KW-0007">Acetylation</keyword>
<dbReference type="FunFam" id="3.30.40.10:FF:000008">
    <property type="entry name" value="Bromodomain containing 1, isoform CRA_a"/>
    <property type="match status" value="1"/>
</dbReference>
<feature type="compositionally biased region" description="Basic residues" evidence="13">
    <location>
        <begin position="1"/>
        <end position="11"/>
    </location>
</feature>
<organism evidence="18 19">
    <name type="scientific">Oreochromis niloticus</name>
    <name type="common">Nile tilapia</name>
    <name type="synonym">Tilapia nilotica</name>
    <dbReference type="NCBI Taxonomy" id="8128"/>
    <lineage>
        <taxon>Eukaryota</taxon>
        <taxon>Metazoa</taxon>
        <taxon>Chordata</taxon>
        <taxon>Craniata</taxon>
        <taxon>Vertebrata</taxon>
        <taxon>Euteleostomi</taxon>
        <taxon>Actinopterygii</taxon>
        <taxon>Neopterygii</taxon>
        <taxon>Teleostei</taxon>
        <taxon>Neoteleostei</taxon>
        <taxon>Acanthomorphata</taxon>
        <taxon>Ovalentaria</taxon>
        <taxon>Cichlomorphae</taxon>
        <taxon>Cichliformes</taxon>
        <taxon>Cichlidae</taxon>
        <taxon>African cichlids</taxon>
        <taxon>Pseudocrenilabrinae</taxon>
        <taxon>Oreochromini</taxon>
        <taxon>Oreochromis</taxon>
    </lineage>
</organism>
<keyword evidence="2" id="KW-0597">Phosphoprotein</keyword>
<feature type="coiled-coil region" evidence="12">
    <location>
        <begin position="521"/>
        <end position="571"/>
    </location>
</feature>
<evidence type="ECO:0000256" key="2">
    <source>
        <dbReference type="ARBA" id="ARBA00022553"/>
    </source>
</evidence>
<keyword evidence="12" id="KW-0175">Coiled coil</keyword>
<dbReference type="PROSITE" id="PS00633">
    <property type="entry name" value="BROMODOMAIN_1"/>
    <property type="match status" value="1"/>
</dbReference>
<protein>
    <submittedName>
        <fullName evidence="18">Bromodomain containing 1</fullName>
    </submittedName>
</protein>
<feature type="region of interest" description="Disordered" evidence="13">
    <location>
        <begin position="1"/>
        <end position="23"/>
    </location>
</feature>
<dbReference type="AlphaFoldDB" id="A0A669EHA1"/>
<dbReference type="FunFam" id="2.30.30.140:FF:000008">
    <property type="entry name" value="Bromodomain containing 1, isoform CRA_b"/>
    <property type="match status" value="1"/>
</dbReference>
<dbReference type="SUPFAM" id="SSF47370">
    <property type="entry name" value="Bromodomain"/>
    <property type="match status" value="1"/>
</dbReference>
<evidence type="ECO:0000259" key="17">
    <source>
        <dbReference type="PROSITE" id="PS51805"/>
    </source>
</evidence>
<dbReference type="InterPro" id="IPR034732">
    <property type="entry name" value="EPHD"/>
</dbReference>
<feature type="domain" description="PWWP" evidence="16">
    <location>
        <begin position="912"/>
        <end position="995"/>
    </location>
</feature>
<dbReference type="Pfam" id="PF00439">
    <property type="entry name" value="Bromodomain"/>
    <property type="match status" value="1"/>
</dbReference>
<evidence type="ECO:0000313" key="19">
    <source>
        <dbReference type="Proteomes" id="UP000005207"/>
    </source>
</evidence>
<keyword evidence="3" id="KW-0479">Metal-binding</keyword>
<evidence type="ECO:0000313" key="18">
    <source>
        <dbReference type="Ensembl" id="ENSONIP00000070476.1"/>
    </source>
</evidence>
<dbReference type="Gene3D" id="1.20.920.10">
    <property type="entry name" value="Bromodomain-like"/>
    <property type="match status" value="1"/>
</dbReference>
<evidence type="ECO:0000259" key="14">
    <source>
        <dbReference type="PROSITE" id="PS50014"/>
    </source>
</evidence>
<keyword evidence="8 10" id="KW-0103">Bromodomain</keyword>
<dbReference type="InterPro" id="IPR011011">
    <property type="entry name" value="Znf_FYVE_PHD"/>
</dbReference>
<feature type="region of interest" description="Disordered" evidence="13">
    <location>
        <begin position="812"/>
        <end position="844"/>
    </location>
</feature>
<dbReference type="Gene3D" id="2.30.30.140">
    <property type="match status" value="1"/>
</dbReference>
<evidence type="ECO:0000256" key="9">
    <source>
        <dbReference type="ARBA" id="ARBA00023242"/>
    </source>
</evidence>
<evidence type="ECO:0000256" key="13">
    <source>
        <dbReference type="SAM" id="MobiDB-lite"/>
    </source>
</evidence>
<evidence type="ECO:0000259" key="16">
    <source>
        <dbReference type="PROSITE" id="PS50812"/>
    </source>
</evidence>
<dbReference type="GO" id="GO:0006357">
    <property type="term" value="P:regulation of transcription by RNA polymerase II"/>
    <property type="evidence" value="ECO:0007669"/>
    <property type="project" value="TreeGrafter"/>
</dbReference>
<dbReference type="PROSITE" id="PS50016">
    <property type="entry name" value="ZF_PHD_2"/>
    <property type="match status" value="1"/>
</dbReference>
<dbReference type="Pfam" id="PF13831">
    <property type="entry name" value="PHD_2"/>
    <property type="match status" value="1"/>
</dbReference>